<name>A0A2Z6SBV1_9GLOM</name>
<comment type="caution">
    <text evidence="1">The sequence shown here is derived from an EMBL/GenBank/DDBJ whole genome shotgun (WGS) entry which is preliminary data.</text>
</comment>
<sequence length="94" mass="10313">MYLVFWFFSAVKPTNQGASTKGPSITVKKEIMVSKAKPTLAEEQAIAKEKALTSNLESERSLASNLFAEKKDSPLEDGADHSVFKLRLDHITSG</sequence>
<evidence type="ECO:0000313" key="2">
    <source>
        <dbReference type="Proteomes" id="UP000247702"/>
    </source>
</evidence>
<organism evidence="1 2">
    <name type="scientific">Rhizophagus clarus</name>
    <dbReference type="NCBI Taxonomy" id="94130"/>
    <lineage>
        <taxon>Eukaryota</taxon>
        <taxon>Fungi</taxon>
        <taxon>Fungi incertae sedis</taxon>
        <taxon>Mucoromycota</taxon>
        <taxon>Glomeromycotina</taxon>
        <taxon>Glomeromycetes</taxon>
        <taxon>Glomerales</taxon>
        <taxon>Glomeraceae</taxon>
        <taxon>Rhizophagus</taxon>
    </lineage>
</organism>
<dbReference type="EMBL" id="BEXD01004250">
    <property type="protein sequence ID" value="GBC08835.1"/>
    <property type="molecule type" value="Genomic_DNA"/>
</dbReference>
<accession>A0A2Z6SBV1</accession>
<keyword evidence="2" id="KW-1185">Reference proteome</keyword>
<protein>
    <submittedName>
        <fullName evidence="1">Uncharacterized protein</fullName>
    </submittedName>
</protein>
<reference evidence="1 2" key="1">
    <citation type="submission" date="2017-11" db="EMBL/GenBank/DDBJ databases">
        <title>The genome of Rhizophagus clarus HR1 reveals common genetic basis of auxotrophy among arbuscular mycorrhizal fungi.</title>
        <authorList>
            <person name="Kobayashi Y."/>
        </authorList>
    </citation>
    <scope>NUCLEOTIDE SEQUENCE [LARGE SCALE GENOMIC DNA]</scope>
    <source>
        <strain evidence="1 2">HR1</strain>
    </source>
</reference>
<dbReference type="AlphaFoldDB" id="A0A2Z6SBV1"/>
<proteinExistence type="predicted"/>
<dbReference type="Proteomes" id="UP000247702">
    <property type="component" value="Unassembled WGS sequence"/>
</dbReference>
<evidence type="ECO:0000313" key="1">
    <source>
        <dbReference type="EMBL" id="GBC08835.1"/>
    </source>
</evidence>
<gene>
    <name evidence="1" type="ORF">RclHR1_08410008</name>
</gene>